<feature type="region of interest" description="Disordered" evidence="8">
    <location>
        <begin position="196"/>
        <end position="225"/>
    </location>
</feature>
<evidence type="ECO:0000256" key="7">
    <source>
        <dbReference type="RuleBase" id="RU361113"/>
    </source>
</evidence>
<feature type="transmembrane region" description="Helical" evidence="7">
    <location>
        <begin position="169"/>
        <end position="188"/>
    </location>
</feature>
<evidence type="ECO:0000256" key="6">
    <source>
        <dbReference type="ARBA" id="ARBA00023136"/>
    </source>
</evidence>
<dbReference type="PANTHER" id="PTHR10981">
    <property type="entry name" value="BATTENIN"/>
    <property type="match status" value="1"/>
</dbReference>
<dbReference type="PANTHER" id="PTHR10981:SF0">
    <property type="entry name" value="BATTENIN"/>
    <property type="match status" value="1"/>
</dbReference>
<dbReference type="PRINTS" id="PR01315">
    <property type="entry name" value="BATTENIN"/>
</dbReference>
<keyword evidence="3 7" id="KW-0812">Transmembrane</keyword>
<keyword evidence="7" id="KW-0926">Vacuole</keyword>
<gene>
    <name evidence="9" type="ORF">CTAM01_04800</name>
</gene>
<dbReference type="Proteomes" id="UP001227543">
    <property type="component" value="Unassembled WGS sequence"/>
</dbReference>
<evidence type="ECO:0000313" key="10">
    <source>
        <dbReference type="Proteomes" id="UP001227543"/>
    </source>
</evidence>
<keyword evidence="6 7" id="KW-0472">Membrane</keyword>
<feature type="transmembrane region" description="Helical" evidence="7">
    <location>
        <begin position="137"/>
        <end position="157"/>
    </location>
</feature>
<feature type="transmembrane region" description="Helical" evidence="7">
    <location>
        <begin position="21"/>
        <end position="46"/>
    </location>
</feature>
<evidence type="ECO:0000256" key="5">
    <source>
        <dbReference type="ARBA" id="ARBA00022989"/>
    </source>
</evidence>
<evidence type="ECO:0000256" key="8">
    <source>
        <dbReference type="SAM" id="MobiDB-lite"/>
    </source>
</evidence>
<evidence type="ECO:0000313" key="9">
    <source>
        <dbReference type="EMBL" id="KAK1503488.1"/>
    </source>
</evidence>
<evidence type="ECO:0000256" key="3">
    <source>
        <dbReference type="ARBA" id="ARBA00022692"/>
    </source>
</evidence>
<comment type="similarity">
    <text evidence="7">Belongs to the battenin family.</text>
</comment>
<keyword evidence="5 7" id="KW-1133">Transmembrane helix</keyword>
<feature type="transmembrane region" description="Helical" evidence="7">
    <location>
        <begin position="52"/>
        <end position="72"/>
    </location>
</feature>
<comment type="caution">
    <text evidence="9">The sequence shown here is derived from an EMBL/GenBank/DDBJ whole genome shotgun (WGS) entry which is preliminary data.</text>
</comment>
<evidence type="ECO:0000256" key="2">
    <source>
        <dbReference type="ARBA" id="ARBA00022448"/>
    </source>
</evidence>
<proteinExistence type="inferred from homology"/>
<keyword evidence="4" id="KW-0029">Amino-acid transport</keyword>
<keyword evidence="10" id="KW-1185">Reference proteome</keyword>
<name>A0ABQ9RHB4_9PEZI</name>
<accession>A0ABQ9RHB4</accession>
<feature type="transmembrane region" description="Helical" evidence="7">
    <location>
        <begin position="273"/>
        <end position="291"/>
    </location>
</feature>
<dbReference type="GeneID" id="85405068"/>
<dbReference type="RefSeq" id="XP_060384784.1">
    <property type="nucleotide sequence ID" value="XM_060520830.1"/>
</dbReference>
<dbReference type="EMBL" id="MLFU01000011">
    <property type="protein sequence ID" value="KAK1503488.1"/>
    <property type="molecule type" value="Genomic_DNA"/>
</dbReference>
<organism evidence="9 10">
    <name type="scientific">Colletotrichum tamarilloi</name>
    <dbReference type="NCBI Taxonomy" id="1209934"/>
    <lineage>
        <taxon>Eukaryota</taxon>
        <taxon>Fungi</taxon>
        <taxon>Dikarya</taxon>
        <taxon>Ascomycota</taxon>
        <taxon>Pezizomycotina</taxon>
        <taxon>Sordariomycetes</taxon>
        <taxon>Hypocreomycetidae</taxon>
        <taxon>Glomerellales</taxon>
        <taxon>Glomerellaceae</taxon>
        <taxon>Colletotrichum</taxon>
        <taxon>Colletotrichum acutatum species complex</taxon>
    </lineage>
</organism>
<dbReference type="InterPro" id="IPR003492">
    <property type="entry name" value="Battenin_disease_Cln3"/>
</dbReference>
<feature type="transmembrane region" description="Helical" evidence="7">
    <location>
        <begin position="303"/>
        <end position="325"/>
    </location>
</feature>
<protein>
    <recommendedName>
        <fullName evidence="7">Protein BTN</fullName>
    </recommendedName>
</protein>
<feature type="transmembrane region" description="Helical" evidence="7">
    <location>
        <begin position="331"/>
        <end position="352"/>
    </location>
</feature>
<evidence type="ECO:0000256" key="4">
    <source>
        <dbReference type="ARBA" id="ARBA00022970"/>
    </source>
</evidence>
<feature type="transmembrane region" description="Helical" evidence="7">
    <location>
        <begin position="244"/>
        <end position="261"/>
    </location>
</feature>
<reference evidence="9 10" key="1">
    <citation type="submission" date="2016-10" db="EMBL/GenBank/DDBJ databases">
        <title>The genome sequence of Colletotrichum fioriniae PJ7.</title>
        <authorList>
            <person name="Baroncelli R."/>
        </authorList>
    </citation>
    <scope>NUCLEOTIDE SEQUENCE [LARGE SCALE GENOMIC DNA]</scope>
    <source>
        <strain evidence="9 10">Tom-12</strain>
    </source>
</reference>
<keyword evidence="2" id="KW-0813">Transport</keyword>
<feature type="compositionally biased region" description="Basic and acidic residues" evidence="8">
    <location>
        <begin position="197"/>
        <end position="209"/>
    </location>
</feature>
<dbReference type="Pfam" id="PF02487">
    <property type="entry name" value="CLN3"/>
    <property type="match status" value="1"/>
</dbReference>
<sequence length="447" mass="48420">MASKSKTTARTAWSFDEFRTFLAFALIGLANTILPSLIHASNYLIIPYPRHIVILIEVAPVLLTKLTLPFIIHHMPYRTRPLLIAAVWVILKRIADDTPPNVPPPIRIATTVIASIAAAVTEVSCLEMIGQAGLPGLAGWGFGTGAGVLENAVWPFLLTYGAGKLLRSATTYVYYGVALLLVAHFVVLPQRFSKRGTKNDARGKQREDASAEEGQSFLRHDEADGPNHERRRFELLRNLMRSEMLPLFTASAAISLSQYGLARPLDGSAFDTFAHFYATYGMSLHLGVWMGRSSLKLLPTRNFRLHLTALCAWTAVAFFNAVFLVSTQLSFFLVFLIGSAAGSVYVNVLARLVGEERDTVPREVCLGVVTVGDAGGVLVGGVMGALLETSMCSSLVDGRRWCLASMIGVNLLENPSVGGSTIYTGNIGLTVVELELAAFDMIGGNKC</sequence>
<comment type="subcellular location">
    <subcellularLocation>
        <location evidence="1">Endomembrane system</location>
        <topology evidence="1">Multi-pass membrane protein</topology>
    </subcellularLocation>
    <subcellularLocation>
        <location evidence="7">Vacuole membrane</location>
        <topology evidence="7">Multi-pass membrane protein</topology>
    </subcellularLocation>
</comment>
<evidence type="ECO:0000256" key="1">
    <source>
        <dbReference type="ARBA" id="ARBA00004127"/>
    </source>
</evidence>
<feature type="transmembrane region" description="Helical" evidence="7">
    <location>
        <begin position="364"/>
        <end position="387"/>
    </location>
</feature>